<dbReference type="NCBIfam" id="NF040657">
    <property type="entry name" value="immun_SitI3"/>
    <property type="match status" value="1"/>
</dbReference>
<dbReference type="Proteomes" id="UP001596203">
    <property type="component" value="Unassembled WGS sequence"/>
</dbReference>
<protein>
    <submittedName>
        <fullName evidence="1">SitI3 family protein</fullName>
    </submittedName>
</protein>
<proteinExistence type="predicted"/>
<gene>
    <name evidence="1" type="ORF">ACFP2T_24150</name>
</gene>
<reference evidence="2" key="1">
    <citation type="journal article" date="2019" name="Int. J. Syst. Evol. Microbiol.">
        <title>The Global Catalogue of Microorganisms (GCM) 10K type strain sequencing project: providing services to taxonomists for standard genome sequencing and annotation.</title>
        <authorList>
            <consortium name="The Broad Institute Genomics Platform"/>
            <consortium name="The Broad Institute Genome Sequencing Center for Infectious Disease"/>
            <person name="Wu L."/>
            <person name="Ma J."/>
        </authorList>
    </citation>
    <scope>NUCLEOTIDE SEQUENCE [LARGE SCALE GENOMIC DNA]</scope>
    <source>
        <strain evidence="2">ZS-35-S2</strain>
    </source>
</reference>
<dbReference type="EMBL" id="JBHSPR010000018">
    <property type="protein sequence ID" value="MFC6019285.1"/>
    <property type="molecule type" value="Genomic_DNA"/>
</dbReference>
<keyword evidence="2" id="KW-1185">Reference proteome</keyword>
<comment type="caution">
    <text evidence="1">The sequence shown here is derived from an EMBL/GenBank/DDBJ whole genome shotgun (WGS) entry which is preliminary data.</text>
</comment>
<dbReference type="InterPro" id="IPR049799">
    <property type="entry name" value="SitI3-like"/>
</dbReference>
<evidence type="ECO:0000313" key="1">
    <source>
        <dbReference type="EMBL" id="MFC6019285.1"/>
    </source>
</evidence>
<evidence type="ECO:0000313" key="2">
    <source>
        <dbReference type="Proteomes" id="UP001596203"/>
    </source>
</evidence>
<organism evidence="1 2">
    <name type="scientific">Plantactinospora solaniradicis</name>
    <dbReference type="NCBI Taxonomy" id="1723736"/>
    <lineage>
        <taxon>Bacteria</taxon>
        <taxon>Bacillati</taxon>
        <taxon>Actinomycetota</taxon>
        <taxon>Actinomycetes</taxon>
        <taxon>Micromonosporales</taxon>
        <taxon>Micromonosporaceae</taxon>
        <taxon>Plantactinospora</taxon>
    </lineage>
</organism>
<accession>A0ABW1KBV8</accession>
<sequence>MAIEYRLTLAGDIPLEQVAALAAPNATEASSPAGNRLLSVNLDEERGYSVSITSGRHGYYDAEDDGGAAWEWKPDKYVDVNFRMRKNDPSGKGTPNMVSAVGKVLAGRPEDAALVLDGNYLLLTRVNGILRKHNLATWYDEDYDNILPE</sequence>
<name>A0ABW1KBV8_9ACTN</name>
<dbReference type="RefSeq" id="WP_377425115.1">
    <property type="nucleotide sequence ID" value="NZ_JBHSPR010000018.1"/>
</dbReference>